<accession>A0A1U9KPS7</accession>
<gene>
    <name evidence="2" type="ORF">A0U93_07555</name>
</gene>
<protein>
    <submittedName>
        <fullName evidence="2">Peroxidase</fullName>
    </submittedName>
</protein>
<dbReference type="KEGG" id="nch:A0U93_07555"/>
<evidence type="ECO:0000313" key="3">
    <source>
        <dbReference type="Proteomes" id="UP000188604"/>
    </source>
</evidence>
<proteinExistence type="predicted"/>
<name>A0A1U9KPS7_9PROT</name>
<dbReference type="GO" id="GO:0004601">
    <property type="term" value="F:peroxidase activity"/>
    <property type="evidence" value="ECO:0007669"/>
    <property type="project" value="UniProtKB-KW"/>
</dbReference>
<keyword evidence="1" id="KW-0378">Hydrolase</keyword>
<dbReference type="Gene3D" id="3.40.50.1820">
    <property type="entry name" value="alpha/beta hydrolase"/>
    <property type="match status" value="1"/>
</dbReference>
<sequence>MPHIVTNDGTQIHYESHGHGRPLVLIHGWTFSGRFFHRNIAALSEHARVVAIDLRGHGRSDKPKHGYRIPRLAADLHDVLRALDLTDTTLLGWSLGCPVIWSYLEVFGRERVRDAIFVQQTPRQYFSPEWKLGHAACYDQAGLAITQQQLTNDPAGFDRGNLASCLATDLPPEEERMLLAEMAMSPSFARAALMADHTVHDWRDLLPTLTLPALMMVARKDTILTPEGPAWVGDHMPNGRNMFFDDSAHMVFIDETEKFNRAVIDFLGEPR</sequence>
<evidence type="ECO:0000313" key="2">
    <source>
        <dbReference type="EMBL" id="AQS87816.1"/>
    </source>
</evidence>
<dbReference type="InterPro" id="IPR000073">
    <property type="entry name" value="AB_hydrolase_1"/>
</dbReference>
<keyword evidence="2" id="KW-0575">Peroxidase</keyword>
<dbReference type="EMBL" id="CP014691">
    <property type="protein sequence ID" value="AQS87816.1"/>
    <property type="molecule type" value="Genomic_DNA"/>
</dbReference>
<dbReference type="InterPro" id="IPR050266">
    <property type="entry name" value="AB_hydrolase_sf"/>
</dbReference>
<dbReference type="Proteomes" id="UP000188604">
    <property type="component" value="Chromosome"/>
</dbReference>
<dbReference type="PANTHER" id="PTHR43798">
    <property type="entry name" value="MONOACYLGLYCEROL LIPASE"/>
    <property type="match status" value="1"/>
</dbReference>
<dbReference type="GO" id="GO:0016020">
    <property type="term" value="C:membrane"/>
    <property type="evidence" value="ECO:0007669"/>
    <property type="project" value="TreeGrafter"/>
</dbReference>
<dbReference type="GO" id="GO:0016787">
    <property type="term" value="F:hydrolase activity"/>
    <property type="evidence" value="ECO:0007669"/>
    <property type="project" value="UniProtKB-KW"/>
</dbReference>
<reference evidence="2 3" key="1">
    <citation type="submission" date="2016-03" db="EMBL/GenBank/DDBJ databases">
        <title>Acetic acid bacteria sequencing.</title>
        <authorList>
            <person name="Brandt J."/>
            <person name="Jakob F."/>
            <person name="Vogel R.F."/>
        </authorList>
    </citation>
    <scope>NUCLEOTIDE SEQUENCE [LARGE SCALE GENOMIC DNA]</scope>
    <source>
        <strain evidence="2 3">NBRC 101099</strain>
    </source>
</reference>
<evidence type="ECO:0000256" key="1">
    <source>
        <dbReference type="ARBA" id="ARBA00022801"/>
    </source>
</evidence>
<dbReference type="STRING" id="320497.A0U93_07555"/>
<keyword evidence="2" id="KW-0560">Oxidoreductase</keyword>
<dbReference type="OrthoDB" id="9804723at2"/>
<organism evidence="2 3">
    <name type="scientific">Neoasaia chiangmaiensis</name>
    <dbReference type="NCBI Taxonomy" id="320497"/>
    <lineage>
        <taxon>Bacteria</taxon>
        <taxon>Pseudomonadati</taxon>
        <taxon>Pseudomonadota</taxon>
        <taxon>Alphaproteobacteria</taxon>
        <taxon>Acetobacterales</taxon>
        <taxon>Acetobacteraceae</taxon>
        <taxon>Neoasaia</taxon>
    </lineage>
</organism>
<dbReference type="RefSeq" id="WP_077806812.1">
    <property type="nucleotide sequence ID" value="NZ_BJXS01000002.1"/>
</dbReference>
<dbReference type="PANTHER" id="PTHR43798:SF31">
    <property type="entry name" value="AB HYDROLASE SUPERFAMILY PROTEIN YCLE"/>
    <property type="match status" value="1"/>
</dbReference>
<dbReference type="AlphaFoldDB" id="A0A1U9KPS7"/>
<keyword evidence="3" id="KW-1185">Reference proteome</keyword>
<dbReference type="InterPro" id="IPR029058">
    <property type="entry name" value="AB_hydrolase_fold"/>
</dbReference>
<dbReference type="Pfam" id="PF00561">
    <property type="entry name" value="Abhydrolase_1"/>
    <property type="match status" value="1"/>
</dbReference>
<dbReference type="SUPFAM" id="SSF53474">
    <property type="entry name" value="alpha/beta-Hydrolases"/>
    <property type="match status" value="1"/>
</dbReference>